<dbReference type="OrthoDB" id="2320933at2759"/>
<feature type="domain" description="Helicase ATP-binding" evidence="6">
    <location>
        <begin position="583"/>
        <end position="753"/>
    </location>
</feature>
<dbReference type="InterPro" id="IPR011545">
    <property type="entry name" value="DEAD/DEAH_box_helicase_dom"/>
</dbReference>
<dbReference type="FunFam" id="3.40.50.300:FF:001039">
    <property type="entry name" value="ATP-dependent RNA helicase DDX60"/>
    <property type="match status" value="1"/>
</dbReference>
<dbReference type="InterPro" id="IPR001650">
    <property type="entry name" value="Helicase_C-like"/>
</dbReference>
<dbReference type="Proteomes" id="UP000326565">
    <property type="component" value="Unassembled WGS sequence"/>
</dbReference>
<protein>
    <recommendedName>
        <fullName evidence="6">Helicase ATP-binding domain-containing protein</fullName>
    </recommendedName>
</protein>
<dbReference type="SUPFAM" id="SSF52540">
    <property type="entry name" value="P-loop containing nucleoside triphosphate hydrolases"/>
    <property type="match status" value="1"/>
</dbReference>
<feature type="region of interest" description="Disordered" evidence="5">
    <location>
        <begin position="361"/>
        <end position="404"/>
    </location>
</feature>
<feature type="compositionally biased region" description="Basic and acidic residues" evidence="5">
    <location>
        <begin position="1548"/>
        <end position="1567"/>
    </location>
</feature>
<evidence type="ECO:0000313" key="7">
    <source>
        <dbReference type="EMBL" id="KAB8067412.1"/>
    </source>
</evidence>
<name>A0A5N5WJZ4_9EURO</name>
<organism evidence="7 8">
    <name type="scientific">Aspergillus leporis</name>
    <dbReference type="NCBI Taxonomy" id="41062"/>
    <lineage>
        <taxon>Eukaryota</taxon>
        <taxon>Fungi</taxon>
        <taxon>Dikarya</taxon>
        <taxon>Ascomycota</taxon>
        <taxon>Pezizomycotina</taxon>
        <taxon>Eurotiomycetes</taxon>
        <taxon>Eurotiomycetidae</taxon>
        <taxon>Eurotiales</taxon>
        <taxon>Aspergillaceae</taxon>
        <taxon>Aspergillus</taxon>
        <taxon>Aspergillus subgen. Circumdati</taxon>
    </lineage>
</organism>
<dbReference type="PANTHER" id="PTHR44533:SF4">
    <property type="entry name" value="DEAD_H RNA HELICASE, PUTATIVE-RELATED"/>
    <property type="match status" value="1"/>
</dbReference>
<dbReference type="SMART" id="SM00490">
    <property type="entry name" value="HELICc"/>
    <property type="match status" value="1"/>
</dbReference>
<accession>A0A5N5WJZ4</accession>
<evidence type="ECO:0000256" key="3">
    <source>
        <dbReference type="ARBA" id="ARBA00022806"/>
    </source>
</evidence>
<dbReference type="InterPro" id="IPR059032">
    <property type="entry name" value="WHD_DDX60"/>
</dbReference>
<dbReference type="GO" id="GO:0005737">
    <property type="term" value="C:cytoplasm"/>
    <property type="evidence" value="ECO:0007669"/>
    <property type="project" value="TreeGrafter"/>
</dbReference>
<dbReference type="PROSITE" id="PS51192">
    <property type="entry name" value="HELICASE_ATP_BIND_1"/>
    <property type="match status" value="1"/>
</dbReference>
<keyword evidence="3" id="KW-0347">Helicase</keyword>
<keyword evidence="8" id="KW-1185">Reference proteome</keyword>
<dbReference type="GO" id="GO:0005524">
    <property type="term" value="F:ATP binding"/>
    <property type="evidence" value="ECO:0007669"/>
    <property type="project" value="UniProtKB-KW"/>
</dbReference>
<evidence type="ECO:0000259" key="6">
    <source>
        <dbReference type="PROSITE" id="PS51192"/>
    </source>
</evidence>
<keyword evidence="1" id="KW-0547">Nucleotide-binding</keyword>
<sequence>MAMIVEGSAERARGLYSVDASTSEHLSQSSEPDLEENTVSEIEMAHGNTMARNMQPNVTANVTPTIVDRAIYQRLSEDFLEAIDTQSSPRMTQRESIPILAVSAMFKSGCIERSNSILAARSILLHAVILRECRLKERATSHKNTRLDEALLGCYTQVLFDILTSAWWQKFGADMHCDIADMVDGRLLRETQTMLRHPSHRNSFTMVMRSRFEVLASFLEDLCGVNLGLEPCMNSSEQVRTTKACSNRGKKKLSQRNMSATVLPFNNPIFDPHLRPVSLVVDTSAGKMADLAMSRISEELSHWHNHKNSLSTKSVIHLTWWQLRRNQFFMAEIRQYAASLTNCAGGTLEPETVVLRSEISNQRKRIQAPPPEERDAPSSTQSRKSHPPQDIHRPRTGALSRNEATSKHLQAWQVKIAALGKEHDYVARYVKIKQYLRSLSGDKKDVLEPEVMTYGLSTLIQIWREKCSSNQRGQSMSVAAPIWNMICEVAKRNHGITEDIAKCVRNAKRNLNLPAVDISPQGERPLSFQFATMISNRVDLNVGLSPLEFQLVQAGPYLDRSMGSAPDPRVHDFEPDRWQREILDEIDARKSLFLVAPTSAGKTFISFYAIKQILEDDNEGVLVYVAPTKALFNQIAAEVQARFSKKFKHDGKSVWAIHTRDYRINNPIGCQILITVPHILQIMLLAPANANPWSSRVKRIIFDEIHCIGQAEDGVVWEQLLLLAPCPIIALSATVGNPHEFNRWLKLTQSANGNELRMIEHRSRYSDLRKYIYNPPSTFVFNGLSGPVSLAPLGLASSPNMSFMHPIASLIDRSRGIPNDLTLEPRDCWTLWNAMEKCRTEHFPVDKSLDPSVVPPATIRKADIVEWEAKLKNLLKFWMKDNKSPFDAVLKELSPVPQARTQSHFQVSSGKLNKSDTKHEVKMNSILDTTLPLICSLHDQGALPALIFNYDRSYCERICLYLLGQLEVEEKRWKDSSPVWANKIAEWKAWQQVEQKRNRTQKKEAGQDGKMSKDEQILELASTEASKYSSFDPEAPVSAFHLADKKKLLPSELVPERFIDALGHGTGVHHAGMNRKYRQVCEILFRKGYLRVVIATGTLALGINMPCKTVIFSGDSAAGRPGRRGFDFLGNVVFQGVPYTKVCRLLSSKLPSLNGHFPITTSLVLRLLILLHESKQAPYAVKVINSILPCPRIYLGGPESKHTVLHDLRFSIEYLRRNYLLDQGGAPLNFSSTVSHLYYTGNASFAFHSLLGGGYLHNLCKEIDHKPKQVLLDLMIVMSHLFGRHNLRPAILESQQTAPKRSPSVIILPTMPNKAARILRSHNENTLSIYSAYVSTYIEQHIKTPDSTLPLTNLKCGGDKSPTELHPSMSFQRPTHVTSAFVALSGPRDKWNSISELCKNVRSGVWLGQAVVPYVGLYPEEGKLPLNAYLLDFFKQGNIHALEKDNMIRKGDIWFMLNDFSLVLATIVTSFENFFKLSPNADLDLLDTMGSGEAHEEELDVNFSEIRNLPKPAKQQNKGHTRQLAPSSPTKAKKSKVAESWEDELSDQEPKEVAEDLSESHHDVVKDSKKRKKKKGAGEGMTAEDHTQVNVVLDAQVMLQVLKVFRMLQSEFNDKFKAMWA</sequence>
<proteinExistence type="predicted"/>
<dbReference type="GO" id="GO:0003676">
    <property type="term" value="F:nucleic acid binding"/>
    <property type="evidence" value="ECO:0007669"/>
    <property type="project" value="InterPro"/>
</dbReference>
<keyword evidence="2" id="KW-0378">Hydrolase</keyword>
<evidence type="ECO:0000313" key="8">
    <source>
        <dbReference type="Proteomes" id="UP000326565"/>
    </source>
</evidence>
<dbReference type="SMART" id="SM00487">
    <property type="entry name" value="DEXDc"/>
    <property type="match status" value="1"/>
</dbReference>
<dbReference type="Pfam" id="PF26076">
    <property type="entry name" value="WHD_DDX60"/>
    <property type="match status" value="1"/>
</dbReference>
<dbReference type="InterPro" id="IPR014001">
    <property type="entry name" value="Helicase_ATP-bd"/>
</dbReference>
<dbReference type="InterPro" id="IPR027417">
    <property type="entry name" value="P-loop_NTPase"/>
</dbReference>
<evidence type="ECO:0000256" key="5">
    <source>
        <dbReference type="SAM" id="MobiDB-lite"/>
    </source>
</evidence>
<dbReference type="GO" id="GO:0016787">
    <property type="term" value="F:hydrolase activity"/>
    <property type="evidence" value="ECO:0007669"/>
    <property type="project" value="UniProtKB-KW"/>
</dbReference>
<dbReference type="CDD" id="cd18025">
    <property type="entry name" value="DEXHc_DDX60"/>
    <property type="match status" value="1"/>
</dbReference>
<feature type="region of interest" description="Disordered" evidence="5">
    <location>
        <begin position="1511"/>
        <end position="1583"/>
    </location>
</feature>
<evidence type="ECO:0000256" key="4">
    <source>
        <dbReference type="ARBA" id="ARBA00022840"/>
    </source>
</evidence>
<evidence type="ECO:0000256" key="1">
    <source>
        <dbReference type="ARBA" id="ARBA00022741"/>
    </source>
</evidence>
<dbReference type="GO" id="GO:0004386">
    <property type="term" value="F:helicase activity"/>
    <property type="evidence" value="ECO:0007669"/>
    <property type="project" value="UniProtKB-KW"/>
</dbReference>
<keyword evidence="4" id="KW-0067">ATP-binding</keyword>
<gene>
    <name evidence="7" type="ORF">BDV29DRAFT_196464</name>
</gene>
<dbReference type="Gene3D" id="3.40.50.300">
    <property type="entry name" value="P-loop containing nucleotide triphosphate hydrolases"/>
    <property type="match status" value="2"/>
</dbReference>
<dbReference type="EMBL" id="ML732492">
    <property type="protein sequence ID" value="KAB8067412.1"/>
    <property type="molecule type" value="Genomic_DNA"/>
</dbReference>
<evidence type="ECO:0000256" key="2">
    <source>
        <dbReference type="ARBA" id="ARBA00022801"/>
    </source>
</evidence>
<dbReference type="Pfam" id="PF00270">
    <property type="entry name" value="DEAD"/>
    <property type="match status" value="1"/>
</dbReference>
<reference evidence="7 8" key="1">
    <citation type="submission" date="2019-04" db="EMBL/GenBank/DDBJ databases">
        <title>Friends and foes A comparative genomics study of 23 Aspergillus species from section Flavi.</title>
        <authorList>
            <consortium name="DOE Joint Genome Institute"/>
            <person name="Kjaerbolling I."/>
            <person name="Vesth T."/>
            <person name="Frisvad J.C."/>
            <person name="Nybo J.L."/>
            <person name="Theobald S."/>
            <person name="Kildgaard S."/>
            <person name="Isbrandt T."/>
            <person name="Kuo A."/>
            <person name="Sato A."/>
            <person name="Lyhne E.K."/>
            <person name="Kogle M.E."/>
            <person name="Wiebenga A."/>
            <person name="Kun R.S."/>
            <person name="Lubbers R.J."/>
            <person name="Makela M.R."/>
            <person name="Barry K."/>
            <person name="Chovatia M."/>
            <person name="Clum A."/>
            <person name="Daum C."/>
            <person name="Haridas S."/>
            <person name="He G."/>
            <person name="LaButti K."/>
            <person name="Lipzen A."/>
            <person name="Mondo S."/>
            <person name="Riley R."/>
            <person name="Salamov A."/>
            <person name="Simmons B.A."/>
            <person name="Magnuson J.K."/>
            <person name="Henrissat B."/>
            <person name="Mortensen U.H."/>
            <person name="Larsen T.O."/>
            <person name="Devries R.P."/>
            <person name="Grigoriev I.V."/>
            <person name="Machida M."/>
            <person name="Baker S.E."/>
            <person name="Andersen M.R."/>
        </authorList>
    </citation>
    <scope>NUCLEOTIDE SEQUENCE [LARGE SCALE GENOMIC DNA]</scope>
    <source>
        <strain evidence="7 8">CBS 151.66</strain>
    </source>
</reference>
<dbReference type="PANTHER" id="PTHR44533">
    <property type="entry name" value="DEAD/H RNA HELICASE, PUTATIVE-RELATED"/>
    <property type="match status" value="1"/>
</dbReference>
<dbReference type="InterPro" id="IPR052431">
    <property type="entry name" value="SKI2_subfamily_helicases"/>
</dbReference>